<sequence>MASPVRHDSSPSQAFPDEKSAVGSDNKDSGFDNQHAATQYQGQVAEQNGLKRDLKGRQISMIAIGGALGTGLVIGTGAGLKNAGPGSLFIGFCVMGAMCAAVMSALGEMSTFMPHPRGFAGHATRFVSPEFGFATGVNYLLKYWVITANQVNAFALIVSYWRPDLSGGIFIAILWVFIVVLNTTGVKYFGEFEFWLSLFKIIVMVGLLLLLLIIDLGGSPTGDRIGFRNWQDGKAFSPYPGFGDTSLARFLGFWSVMVTALFAYTGSELVAVTVGEASNPRKTVPAAIKKTFLRIIVFYIGGVLLIGMVVDSKTPLLLTATKKSTSAAASPFVVAINIAQIKVLPDIINAALLLFTVSAANSDLYIAARTLYGLALDGQAPRIFRRVDKRGIPYMALGLSSLFPALAFINLSSGGPKTFSYLVNTVTILGGTAWLTILTTHIFFMRAMKAQGRSRDSLPWQAPLQPYSTYVATFFVSLVLITKGWASFTHGFKVNDFITNYIGIPVFFILIVGWKLWHKTKVWKPEEVDLVSGAKEFDEADEQFWKQDEEKRAAMFKEASFKQKVGMYLKEW</sequence>
<evidence type="ECO:0000256" key="4">
    <source>
        <dbReference type="ARBA" id="ARBA00022970"/>
    </source>
</evidence>
<keyword evidence="3 8" id="KW-0812">Transmembrane</keyword>
<protein>
    <recommendedName>
        <fullName evidence="9">Amino acid permease/ SLC12A domain-containing protein</fullName>
    </recommendedName>
</protein>
<evidence type="ECO:0000256" key="3">
    <source>
        <dbReference type="ARBA" id="ARBA00022692"/>
    </source>
</evidence>
<feature type="transmembrane region" description="Helical" evidence="8">
    <location>
        <begin position="59"/>
        <end position="80"/>
    </location>
</feature>
<keyword evidence="2" id="KW-0813">Transport</keyword>
<dbReference type="OrthoDB" id="10062876at2759"/>
<dbReference type="GO" id="GO:0015171">
    <property type="term" value="F:amino acid transmembrane transporter activity"/>
    <property type="evidence" value="ECO:0007669"/>
    <property type="project" value="TreeGrafter"/>
</dbReference>
<dbReference type="PANTHER" id="PTHR43341:SF9">
    <property type="entry name" value="DICARBOXYLIC AMINO ACID PERMEASE"/>
    <property type="match status" value="1"/>
</dbReference>
<feature type="transmembrane region" description="Helical" evidence="8">
    <location>
        <begin position="126"/>
        <end position="145"/>
    </location>
</feature>
<dbReference type="InterPro" id="IPR004841">
    <property type="entry name" value="AA-permease/SLC12A_dom"/>
</dbReference>
<dbReference type="KEGG" id="pfp:PFL1_04985"/>
<name>A0A061H3P1_9BASI</name>
<feature type="transmembrane region" description="Helical" evidence="8">
    <location>
        <begin position="421"/>
        <end position="446"/>
    </location>
</feature>
<evidence type="ECO:0000256" key="8">
    <source>
        <dbReference type="SAM" id="Phobius"/>
    </source>
</evidence>
<dbReference type="AlphaFoldDB" id="A0A061H3P1"/>
<feature type="transmembrane region" description="Helical" evidence="8">
    <location>
        <begin position="292"/>
        <end position="310"/>
    </location>
</feature>
<feature type="transmembrane region" description="Helical" evidence="8">
    <location>
        <begin position="86"/>
        <end position="106"/>
    </location>
</feature>
<dbReference type="EMBL" id="KE361639">
    <property type="protein sequence ID" value="EPQ27447.1"/>
    <property type="molecule type" value="Genomic_DNA"/>
</dbReference>
<feature type="transmembrane region" description="Helical" evidence="8">
    <location>
        <begin position="165"/>
        <end position="182"/>
    </location>
</feature>
<feature type="transmembrane region" description="Helical" evidence="8">
    <location>
        <begin position="498"/>
        <end position="517"/>
    </location>
</feature>
<dbReference type="GeneID" id="19319084"/>
<comment type="subcellular location">
    <subcellularLocation>
        <location evidence="1">Membrane</location>
        <topology evidence="1">Multi-pass membrane protein</topology>
    </subcellularLocation>
</comment>
<evidence type="ECO:0000256" key="7">
    <source>
        <dbReference type="SAM" id="MobiDB-lite"/>
    </source>
</evidence>
<feature type="compositionally biased region" description="Basic and acidic residues" evidence="7">
    <location>
        <begin position="16"/>
        <end position="30"/>
    </location>
</feature>
<dbReference type="RefSeq" id="XP_007880705.1">
    <property type="nucleotide sequence ID" value="XM_007882514.1"/>
</dbReference>
<evidence type="ECO:0000256" key="2">
    <source>
        <dbReference type="ARBA" id="ARBA00022448"/>
    </source>
</evidence>
<feature type="domain" description="Amino acid permease/ SLC12A" evidence="9">
    <location>
        <begin position="59"/>
        <end position="522"/>
    </location>
</feature>
<feature type="region of interest" description="Disordered" evidence="7">
    <location>
        <begin position="1"/>
        <end position="33"/>
    </location>
</feature>
<keyword evidence="4" id="KW-0029">Amino-acid transport</keyword>
<dbReference type="PIRSF" id="PIRSF006060">
    <property type="entry name" value="AA_transporter"/>
    <property type="match status" value="1"/>
</dbReference>
<dbReference type="Gene3D" id="1.20.1740.10">
    <property type="entry name" value="Amino acid/polyamine transporter I"/>
    <property type="match status" value="1"/>
</dbReference>
<dbReference type="Pfam" id="PF00324">
    <property type="entry name" value="AA_permease"/>
    <property type="match status" value="1"/>
</dbReference>
<feature type="transmembrane region" description="Helical" evidence="8">
    <location>
        <begin position="347"/>
        <end position="372"/>
    </location>
</feature>
<reference evidence="10 11" key="1">
    <citation type="journal article" date="2013" name="Plant Cell">
        <title>The transition from a phytopathogenic smut ancestor to an anamorphic biocontrol agent deciphered by comparative whole-genome analysis.</title>
        <authorList>
            <person name="Lefebvre F."/>
            <person name="Joly D.L."/>
            <person name="Labbe C."/>
            <person name="Teichmann B."/>
            <person name="Linning R."/>
            <person name="Belzile F."/>
            <person name="Bakkeren G."/>
            <person name="Belanger R.R."/>
        </authorList>
    </citation>
    <scope>NUCLEOTIDE SEQUENCE [LARGE SCALE GENOMIC DNA]</scope>
    <source>
        <strain evidence="10 11">PF-1</strain>
    </source>
</reference>
<dbReference type="Proteomes" id="UP000053664">
    <property type="component" value="Unassembled WGS sequence"/>
</dbReference>
<keyword evidence="5 8" id="KW-1133">Transmembrane helix</keyword>
<feature type="transmembrane region" description="Helical" evidence="8">
    <location>
        <begin position="194"/>
        <end position="214"/>
    </location>
</feature>
<dbReference type="eggNOG" id="KOG1286">
    <property type="taxonomic scope" value="Eukaryota"/>
</dbReference>
<dbReference type="FunFam" id="1.20.1740.10:FF:000006">
    <property type="entry name" value="General amino acid permease"/>
    <property type="match status" value="1"/>
</dbReference>
<evidence type="ECO:0000256" key="1">
    <source>
        <dbReference type="ARBA" id="ARBA00004141"/>
    </source>
</evidence>
<feature type="transmembrane region" description="Helical" evidence="8">
    <location>
        <begin position="392"/>
        <end position="409"/>
    </location>
</feature>
<evidence type="ECO:0000313" key="10">
    <source>
        <dbReference type="EMBL" id="EPQ27447.1"/>
    </source>
</evidence>
<dbReference type="InterPro" id="IPR050524">
    <property type="entry name" value="APC_YAT"/>
</dbReference>
<evidence type="ECO:0000256" key="6">
    <source>
        <dbReference type="ARBA" id="ARBA00023136"/>
    </source>
</evidence>
<evidence type="ECO:0000313" key="11">
    <source>
        <dbReference type="Proteomes" id="UP000053664"/>
    </source>
</evidence>
<proteinExistence type="predicted"/>
<evidence type="ECO:0000256" key="5">
    <source>
        <dbReference type="ARBA" id="ARBA00022989"/>
    </source>
</evidence>
<evidence type="ECO:0000259" key="9">
    <source>
        <dbReference type="Pfam" id="PF00324"/>
    </source>
</evidence>
<dbReference type="HOGENOM" id="CLU_007946_12_1_1"/>
<feature type="transmembrane region" description="Helical" evidence="8">
    <location>
        <begin position="467"/>
        <end position="486"/>
    </location>
</feature>
<organism evidence="10 11">
    <name type="scientific">Pseudozyma flocculosa PF-1</name>
    <dbReference type="NCBI Taxonomy" id="1277687"/>
    <lineage>
        <taxon>Eukaryota</taxon>
        <taxon>Fungi</taxon>
        <taxon>Dikarya</taxon>
        <taxon>Basidiomycota</taxon>
        <taxon>Ustilaginomycotina</taxon>
        <taxon>Ustilaginomycetes</taxon>
        <taxon>Ustilaginales</taxon>
        <taxon>Ustilaginaceae</taxon>
        <taxon>Pseudozyma</taxon>
    </lineage>
</organism>
<feature type="transmembrane region" description="Helical" evidence="8">
    <location>
        <begin position="251"/>
        <end position="271"/>
    </location>
</feature>
<dbReference type="PANTHER" id="PTHR43341">
    <property type="entry name" value="AMINO ACID PERMEASE"/>
    <property type="match status" value="1"/>
</dbReference>
<keyword evidence="6 8" id="KW-0472">Membrane</keyword>
<dbReference type="GO" id="GO:0016020">
    <property type="term" value="C:membrane"/>
    <property type="evidence" value="ECO:0007669"/>
    <property type="project" value="UniProtKB-SubCell"/>
</dbReference>
<gene>
    <name evidence="10" type="ORF">PFL1_04985</name>
</gene>
<accession>A0A061H3P1</accession>